<evidence type="ECO:0000313" key="3">
    <source>
        <dbReference type="Proteomes" id="UP000027586"/>
    </source>
</evidence>
<dbReference type="AlphaFoldDB" id="A0A068RDR7"/>
<name>A0A068RDR7_9FUNG</name>
<dbReference type="EMBL" id="CBTN010000001">
    <property type="protein sequence ID" value="CDH48268.1"/>
    <property type="molecule type" value="Genomic_DNA"/>
</dbReference>
<feature type="signal peptide" evidence="1">
    <location>
        <begin position="1"/>
        <end position="23"/>
    </location>
</feature>
<evidence type="ECO:0000256" key="1">
    <source>
        <dbReference type="SAM" id="SignalP"/>
    </source>
</evidence>
<keyword evidence="1" id="KW-0732">Signal</keyword>
<protein>
    <submittedName>
        <fullName evidence="2">Uncharacterized protein</fullName>
    </submittedName>
</protein>
<sequence length="71" mass="7941">MKLFLSTSTVIICIIGAIQYVEAARHPQVRNLVEGQCKRYHPQCSAPDIDSPTMCNNNIIEVLKAIRMLAL</sequence>
<organism evidence="2 3">
    <name type="scientific">Lichtheimia corymbifera JMRC:FSU:9682</name>
    <dbReference type="NCBI Taxonomy" id="1263082"/>
    <lineage>
        <taxon>Eukaryota</taxon>
        <taxon>Fungi</taxon>
        <taxon>Fungi incertae sedis</taxon>
        <taxon>Mucoromycota</taxon>
        <taxon>Mucoromycotina</taxon>
        <taxon>Mucoromycetes</taxon>
        <taxon>Mucorales</taxon>
        <taxon>Lichtheimiaceae</taxon>
        <taxon>Lichtheimia</taxon>
    </lineage>
</organism>
<accession>A0A068RDR7</accession>
<proteinExistence type="predicted"/>
<feature type="chain" id="PRO_5001652474" evidence="1">
    <location>
        <begin position="24"/>
        <end position="71"/>
    </location>
</feature>
<reference evidence="2" key="1">
    <citation type="submission" date="2013-08" db="EMBL/GenBank/DDBJ databases">
        <title>Gene expansion shapes genome architecture in the human pathogen Lichtheimia corymbifera: an evolutionary genomics analysis in the ancient terrestrial Mucorales (Mucoromycotina).</title>
        <authorList>
            <person name="Schwartze V.U."/>
            <person name="Winter S."/>
            <person name="Shelest E."/>
            <person name="Marcet-Houben M."/>
            <person name="Horn F."/>
            <person name="Wehner S."/>
            <person name="Hoffmann K."/>
            <person name="Riege K."/>
            <person name="Sammeth M."/>
            <person name="Nowrousian M."/>
            <person name="Valiante V."/>
            <person name="Linde J."/>
            <person name="Jacobsen I.D."/>
            <person name="Marz M."/>
            <person name="Brakhage A.A."/>
            <person name="Gabaldon T."/>
            <person name="Bocker S."/>
            <person name="Voigt K."/>
        </authorList>
    </citation>
    <scope>NUCLEOTIDE SEQUENCE [LARGE SCALE GENOMIC DNA]</scope>
    <source>
        <strain evidence="2">FSU 9682</strain>
    </source>
</reference>
<evidence type="ECO:0000313" key="2">
    <source>
        <dbReference type="EMBL" id="CDH48268.1"/>
    </source>
</evidence>
<keyword evidence="3" id="KW-1185">Reference proteome</keyword>
<dbReference type="VEuPathDB" id="FungiDB:LCOR_00065.1"/>
<dbReference type="Proteomes" id="UP000027586">
    <property type="component" value="Unassembled WGS sequence"/>
</dbReference>
<gene>
    <name evidence="2" type="ORF">LCOR_00065.1</name>
</gene>
<comment type="caution">
    <text evidence="2">The sequence shown here is derived from an EMBL/GenBank/DDBJ whole genome shotgun (WGS) entry which is preliminary data.</text>
</comment>